<accession>M0BJN2</accession>
<reference evidence="1 2" key="1">
    <citation type="journal article" date="2014" name="PLoS Genet.">
        <title>Phylogenetically driven sequencing of extremely halophilic archaea reveals strategies for static and dynamic osmo-response.</title>
        <authorList>
            <person name="Becker E.A."/>
            <person name="Seitzer P.M."/>
            <person name="Tritt A."/>
            <person name="Larsen D."/>
            <person name="Krusor M."/>
            <person name="Yao A.I."/>
            <person name="Wu D."/>
            <person name="Madern D."/>
            <person name="Eisen J.A."/>
            <person name="Darling A.E."/>
            <person name="Facciotti M.T."/>
        </authorList>
    </citation>
    <scope>NUCLEOTIDE SEQUENCE [LARGE SCALE GENOMIC DNA]</scope>
    <source>
        <strain evidence="1 2">JCM 14624</strain>
    </source>
</reference>
<evidence type="ECO:0000313" key="1">
    <source>
        <dbReference type="EMBL" id="ELZ11050.1"/>
    </source>
</evidence>
<evidence type="ECO:0000313" key="2">
    <source>
        <dbReference type="Proteomes" id="UP000011560"/>
    </source>
</evidence>
<dbReference type="OrthoDB" id="169463at2157"/>
<dbReference type="EMBL" id="AOIQ01000014">
    <property type="protein sequence ID" value="ELZ11050.1"/>
    <property type="molecule type" value="Genomic_DNA"/>
</dbReference>
<dbReference type="SUPFAM" id="SSF56281">
    <property type="entry name" value="Metallo-hydrolase/oxidoreductase"/>
    <property type="match status" value="1"/>
</dbReference>
<dbReference type="RefSeq" id="WP_007701447.1">
    <property type="nucleotide sequence ID" value="NZ_AOIQ01000014.1"/>
</dbReference>
<dbReference type="Proteomes" id="UP000011560">
    <property type="component" value="Unassembled WGS sequence"/>
</dbReference>
<proteinExistence type="predicted"/>
<name>M0BJN2_9EURY</name>
<comment type="caution">
    <text evidence="1">The sequence shown here is derived from an EMBL/GenBank/DDBJ whole genome shotgun (WGS) entry which is preliminary data.</text>
</comment>
<evidence type="ECO:0008006" key="3">
    <source>
        <dbReference type="Google" id="ProtNLM"/>
    </source>
</evidence>
<organism evidence="1 2">
    <name type="scientific">Halovivax asiaticus JCM 14624</name>
    <dbReference type="NCBI Taxonomy" id="1227490"/>
    <lineage>
        <taxon>Archaea</taxon>
        <taxon>Methanobacteriati</taxon>
        <taxon>Methanobacteriota</taxon>
        <taxon>Stenosarchaea group</taxon>
        <taxon>Halobacteria</taxon>
        <taxon>Halobacteriales</taxon>
        <taxon>Natrialbaceae</taxon>
        <taxon>Halovivax</taxon>
    </lineage>
</organism>
<keyword evidence="2" id="KW-1185">Reference proteome</keyword>
<dbReference type="InterPro" id="IPR036866">
    <property type="entry name" value="RibonucZ/Hydroxyglut_hydro"/>
</dbReference>
<dbReference type="AlphaFoldDB" id="M0BJN2"/>
<sequence length="234" mass="25383">MVVYDRSSAGELQVIDRWSGGVGWVAHPDETGMRSSHAIVADDGVWVFDPIDGDGVDDLIAEYGTVSGVAVLSSYHARDAGAVAARHDVPVFVPQWMERIGERVDAPLTRYDTRIDGSGFTVSRIEPLGMWQEAIAYRPEDGTLIVPDIAGTGPGYTVADERVGIALSHRLVPPRETLGDLEPDRILFGHGTGVLEDATDALDDALHNSRRRFPRALVKQLGTNSRLLLAAMKD</sequence>
<dbReference type="Gene3D" id="3.60.15.10">
    <property type="entry name" value="Ribonuclease Z/Hydroxyacylglutathione hydrolase-like"/>
    <property type="match status" value="1"/>
</dbReference>
<gene>
    <name evidence="1" type="ORF">C479_09573</name>
</gene>
<protein>
    <recommendedName>
        <fullName evidence="3">Beta-lactamase</fullName>
    </recommendedName>
</protein>